<dbReference type="InterPro" id="IPR000178">
    <property type="entry name" value="TF_IF2_bacterial-like"/>
</dbReference>
<dbReference type="Proteomes" id="UP000653472">
    <property type="component" value="Unassembled WGS sequence"/>
</dbReference>
<dbReference type="InterPro" id="IPR009061">
    <property type="entry name" value="DNA-bd_dom_put_sf"/>
</dbReference>
<dbReference type="Pfam" id="PF08364">
    <property type="entry name" value="IF2_assoc"/>
    <property type="match status" value="1"/>
</dbReference>
<feature type="compositionally biased region" description="Basic and acidic residues" evidence="10">
    <location>
        <begin position="257"/>
        <end position="276"/>
    </location>
</feature>
<evidence type="ECO:0000256" key="7">
    <source>
        <dbReference type="ARBA" id="ARBA00023134"/>
    </source>
</evidence>
<keyword evidence="5 8" id="KW-0547">Nucleotide-binding</keyword>
<accession>A0A970B9S1</accession>
<protein>
    <recommendedName>
        <fullName evidence="2 8">Translation initiation factor IF-2</fullName>
    </recommendedName>
</protein>
<feature type="compositionally biased region" description="Basic residues" evidence="10">
    <location>
        <begin position="277"/>
        <end position="287"/>
    </location>
</feature>
<comment type="caution">
    <text evidence="12">The sequence shown here is derived from an EMBL/GenBank/DDBJ whole genome shotgun (WGS) entry which is preliminary data.</text>
</comment>
<dbReference type="CDD" id="cd01887">
    <property type="entry name" value="IF2_eIF5B"/>
    <property type="match status" value="1"/>
</dbReference>
<feature type="domain" description="Tr-type G" evidence="11">
    <location>
        <begin position="391"/>
        <end position="558"/>
    </location>
</feature>
<dbReference type="SUPFAM" id="SSF52156">
    <property type="entry name" value="Initiation factor IF2/eIF5b, domain 3"/>
    <property type="match status" value="1"/>
</dbReference>
<dbReference type="InterPro" id="IPR013575">
    <property type="entry name" value="IF2_assoc_dom_bac"/>
</dbReference>
<dbReference type="FunFam" id="2.40.30.10:FF:000008">
    <property type="entry name" value="Translation initiation factor IF-2"/>
    <property type="match status" value="1"/>
</dbReference>
<comment type="subcellular location">
    <subcellularLocation>
        <location evidence="8">Cytoplasm</location>
    </subcellularLocation>
</comment>
<dbReference type="InterPro" id="IPR015760">
    <property type="entry name" value="TIF_IF2"/>
</dbReference>
<dbReference type="SUPFAM" id="SSF50447">
    <property type="entry name" value="Translation proteins"/>
    <property type="match status" value="2"/>
</dbReference>
<feature type="compositionally biased region" description="Basic and acidic residues" evidence="10">
    <location>
        <begin position="133"/>
        <end position="168"/>
    </location>
</feature>
<dbReference type="InterPro" id="IPR023115">
    <property type="entry name" value="TIF_IF2_dom3"/>
</dbReference>
<dbReference type="Pfam" id="PF22042">
    <property type="entry name" value="EF-G_D2"/>
    <property type="match status" value="1"/>
</dbReference>
<dbReference type="HAMAP" id="MF_00100_B">
    <property type="entry name" value="IF_2_B"/>
    <property type="match status" value="1"/>
</dbReference>
<dbReference type="InterPro" id="IPR005225">
    <property type="entry name" value="Small_GTP-bd"/>
</dbReference>
<dbReference type="PROSITE" id="PS01176">
    <property type="entry name" value="IF2"/>
    <property type="match status" value="1"/>
</dbReference>
<dbReference type="InterPro" id="IPR000795">
    <property type="entry name" value="T_Tr_GTP-bd_dom"/>
</dbReference>
<evidence type="ECO:0000256" key="1">
    <source>
        <dbReference type="ARBA" id="ARBA00007733"/>
    </source>
</evidence>
<evidence type="ECO:0000256" key="10">
    <source>
        <dbReference type="SAM" id="MobiDB-lite"/>
    </source>
</evidence>
<dbReference type="SUPFAM" id="SSF46955">
    <property type="entry name" value="Putative DNA-binding domain"/>
    <property type="match status" value="1"/>
</dbReference>
<dbReference type="InterPro" id="IPR044145">
    <property type="entry name" value="IF2_II"/>
</dbReference>
<feature type="compositionally biased region" description="Low complexity" evidence="10">
    <location>
        <begin position="232"/>
        <end position="256"/>
    </location>
</feature>
<dbReference type="InterPro" id="IPR036925">
    <property type="entry name" value="TIF_IF2_dom3_sf"/>
</dbReference>
<dbReference type="AlphaFoldDB" id="A0A970B9S1"/>
<keyword evidence="6 8" id="KW-0648">Protein biosynthesis</keyword>
<reference evidence="12" key="1">
    <citation type="submission" date="2020-03" db="EMBL/GenBank/DDBJ databases">
        <title>Solimonas marina sp. nov., isolated from deep seawater of the Pacific Ocean.</title>
        <authorList>
            <person name="Liu X."/>
            <person name="Lai Q."/>
            <person name="Sun F."/>
            <person name="Gai Y."/>
            <person name="Li G."/>
            <person name="Shao Z."/>
        </authorList>
    </citation>
    <scope>NUCLEOTIDE SEQUENCE</scope>
    <source>
        <strain evidence="12">C16B3</strain>
    </source>
</reference>
<dbReference type="PROSITE" id="PS51722">
    <property type="entry name" value="G_TR_2"/>
    <property type="match status" value="1"/>
</dbReference>
<keyword evidence="4 8" id="KW-0396">Initiation factor</keyword>
<dbReference type="NCBIfam" id="TIGR00487">
    <property type="entry name" value="IF-2"/>
    <property type="match status" value="1"/>
</dbReference>
<comment type="function">
    <text evidence="8 9">One of the essential components for the initiation of protein synthesis. Protects formylmethionyl-tRNA from spontaneous hydrolysis and promotes its binding to the 30S ribosomal subunits. Also involved in the hydrolysis of GTP during the formation of the 70S ribosomal complex.</text>
</comment>
<evidence type="ECO:0000256" key="6">
    <source>
        <dbReference type="ARBA" id="ARBA00022917"/>
    </source>
</evidence>
<organism evidence="12 13">
    <name type="scientific">Solimonas marina</name>
    <dbReference type="NCBI Taxonomy" id="2714601"/>
    <lineage>
        <taxon>Bacteria</taxon>
        <taxon>Pseudomonadati</taxon>
        <taxon>Pseudomonadota</taxon>
        <taxon>Gammaproteobacteria</taxon>
        <taxon>Nevskiales</taxon>
        <taxon>Nevskiaceae</taxon>
        <taxon>Solimonas</taxon>
    </lineage>
</organism>
<proteinExistence type="inferred from homology"/>
<dbReference type="SUPFAM" id="SSF52540">
    <property type="entry name" value="P-loop containing nucleoside triphosphate hydrolases"/>
    <property type="match status" value="1"/>
</dbReference>
<feature type="compositionally biased region" description="Low complexity" evidence="10">
    <location>
        <begin position="170"/>
        <end position="181"/>
    </location>
</feature>
<dbReference type="Pfam" id="PF11987">
    <property type="entry name" value="IF-2"/>
    <property type="match status" value="1"/>
</dbReference>
<evidence type="ECO:0000256" key="3">
    <source>
        <dbReference type="ARBA" id="ARBA00022490"/>
    </source>
</evidence>
<keyword evidence="13" id="KW-1185">Reference proteome</keyword>
<feature type="binding site" evidence="8">
    <location>
        <begin position="446"/>
        <end position="450"/>
    </location>
    <ligand>
        <name>GTP</name>
        <dbReference type="ChEBI" id="CHEBI:37565"/>
    </ligand>
</feature>
<keyword evidence="3 8" id="KW-0963">Cytoplasm</keyword>
<dbReference type="GO" id="GO:0003924">
    <property type="term" value="F:GTPase activity"/>
    <property type="evidence" value="ECO:0007669"/>
    <property type="project" value="UniProtKB-UniRule"/>
</dbReference>
<dbReference type="InterPro" id="IPR053905">
    <property type="entry name" value="EF-G-like_DII"/>
</dbReference>
<comment type="similarity">
    <text evidence="1 8 9">Belongs to the TRAFAC class translation factor GTPase superfamily. Classic translation factor GTPase family. IF-2 subfamily.</text>
</comment>
<dbReference type="Gene3D" id="3.40.50.300">
    <property type="entry name" value="P-loop containing nucleotide triphosphate hydrolases"/>
    <property type="match status" value="1"/>
</dbReference>
<evidence type="ECO:0000256" key="8">
    <source>
        <dbReference type="HAMAP-Rule" id="MF_00100"/>
    </source>
</evidence>
<dbReference type="Gene3D" id="3.30.56.50">
    <property type="entry name" value="Putative DNA-binding domain, N-terminal subdomain of bacterial translation initiation factor IF2"/>
    <property type="match status" value="1"/>
</dbReference>
<dbReference type="Gene3D" id="3.40.50.10050">
    <property type="entry name" value="Translation initiation factor IF- 2, domain 3"/>
    <property type="match status" value="1"/>
</dbReference>
<gene>
    <name evidence="8 12" type="primary">infB</name>
    <name evidence="12" type="ORF">G7Y82_09955</name>
</gene>
<dbReference type="GO" id="GO:0005525">
    <property type="term" value="F:GTP binding"/>
    <property type="evidence" value="ECO:0007669"/>
    <property type="project" value="UniProtKB-KW"/>
</dbReference>
<dbReference type="PANTHER" id="PTHR43381:SF5">
    <property type="entry name" value="TR-TYPE G DOMAIN-CONTAINING PROTEIN"/>
    <property type="match status" value="1"/>
</dbReference>
<keyword evidence="7 8" id="KW-0342">GTP-binding</keyword>
<dbReference type="Pfam" id="PF04760">
    <property type="entry name" value="IF2_N"/>
    <property type="match status" value="2"/>
</dbReference>
<dbReference type="PANTHER" id="PTHR43381">
    <property type="entry name" value="TRANSLATION INITIATION FACTOR IF-2-RELATED"/>
    <property type="match status" value="1"/>
</dbReference>
<feature type="binding site" evidence="8">
    <location>
        <begin position="400"/>
        <end position="407"/>
    </location>
    <ligand>
        <name>GTP</name>
        <dbReference type="ChEBI" id="CHEBI:37565"/>
    </ligand>
</feature>
<evidence type="ECO:0000256" key="5">
    <source>
        <dbReference type="ARBA" id="ARBA00022741"/>
    </source>
</evidence>
<sequence length="897" mass="96392">MSTVTVQDFAKELNRPVDELLSQFMEAGVAVKSAESPVSGDDKMALLAYLKQKTGGVAVSEPRRITLKRKETSELRLGGGRGAPTKTVSIEVRKKRTFVKPEEPEAPPPAVAAAVPPAAPEPAPVEAPQPDPEALRAAEAKAAAEREQREAAERAAAEAKAEREREEAAAAEAAAEAQAQAQREREAAEAKARAAKEEHERLLKEDPLYREKWEREQARQRAAENIRRAAEAAKQNAAQRAQPGGGAAAAPAGAPRAGRDDRVHRKELHLSEGKGGRREKKQRKPSGRIKIDNVHGFERPVAPIVREVDVPEAITVGELANRMAVKAVELIKVMMKNGVMATINQTLDQDTAVLMVEEMGHKARAVKASDLEDSLEQAVTGDVQEDGERAPRPPVVTIMGHVDHGKTSLLDFIRKTRVAAGEAGGITQHIGAYHVETPKGIVTFLDTPGHAAFTRMRARGAQVTDIAVIVVAADDGVMPQTREAIQHSKAAGAPMIVAITKIDKPDADLDRVKNDLSKEGIIPEDWGGDTQVVGVSAHTGAGIDELLDAILVQAEILELTSLVDAPARGNILEASVEKGRGPVATVLVREGVLRQGDVILSGPHFGRVRAMFDENGAVVKEAGPSIPVQILGLSGAPDAGDDVVVVADERKARELASLREQKLREQKLAQNQAIRMEQVFASMGQGEQKSLNLMVKADVQGSAEAITEALRKIPSEEVKVNVLSTAIGGINESDIDLAMASKAIIIGFNVRADGAARKRIQDTGVDVRYYSIIYEIIDDVSDAVSGLLGTETREQIVGIAQVRDVFRSSAIGNIAGCLVLEGSVQRNLPIRVLRNQTVIYEGVLESLRRFKDDVSKVEAGTECGIGVKDYNDVKAGDQIECFQRVEVRRTVRAAELA</sequence>
<dbReference type="NCBIfam" id="TIGR00231">
    <property type="entry name" value="small_GTP"/>
    <property type="match status" value="1"/>
</dbReference>
<dbReference type="FunFam" id="3.40.50.10050:FF:000001">
    <property type="entry name" value="Translation initiation factor IF-2"/>
    <property type="match status" value="1"/>
</dbReference>
<feature type="compositionally biased region" description="Pro residues" evidence="10">
    <location>
        <begin position="117"/>
        <end position="131"/>
    </location>
</feature>
<dbReference type="RefSeq" id="WP_168147880.1">
    <property type="nucleotide sequence ID" value="NZ_JAAVXB010000004.1"/>
</dbReference>
<evidence type="ECO:0000256" key="4">
    <source>
        <dbReference type="ARBA" id="ARBA00022540"/>
    </source>
</evidence>
<feature type="region of interest" description="G-domain" evidence="8">
    <location>
        <begin position="394"/>
        <end position="542"/>
    </location>
</feature>
<dbReference type="FunFam" id="2.40.30.10:FF:000007">
    <property type="entry name" value="Translation initiation factor IF-2"/>
    <property type="match status" value="1"/>
</dbReference>
<evidence type="ECO:0000256" key="2">
    <source>
        <dbReference type="ARBA" id="ARBA00020675"/>
    </source>
</evidence>
<dbReference type="GO" id="GO:0003743">
    <property type="term" value="F:translation initiation factor activity"/>
    <property type="evidence" value="ECO:0007669"/>
    <property type="project" value="UniProtKB-UniRule"/>
</dbReference>
<dbReference type="CDD" id="cd03702">
    <property type="entry name" value="IF2_mtIF2_II"/>
    <property type="match status" value="1"/>
</dbReference>
<evidence type="ECO:0000259" key="11">
    <source>
        <dbReference type="PROSITE" id="PS51722"/>
    </source>
</evidence>
<feature type="compositionally biased region" description="Basic and acidic residues" evidence="10">
    <location>
        <begin position="182"/>
        <end position="231"/>
    </location>
</feature>
<name>A0A970B9S1_9GAMM</name>
<dbReference type="Gene3D" id="2.40.30.10">
    <property type="entry name" value="Translation factors"/>
    <property type="match status" value="2"/>
</dbReference>
<dbReference type="InterPro" id="IPR009000">
    <property type="entry name" value="Transl_B-barrel_sf"/>
</dbReference>
<dbReference type="FunFam" id="3.40.50.300:FF:000019">
    <property type="entry name" value="Translation initiation factor IF-2"/>
    <property type="match status" value="1"/>
</dbReference>
<dbReference type="CDD" id="cd03692">
    <property type="entry name" value="mtIF2_IVc"/>
    <property type="match status" value="1"/>
</dbReference>
<dbReference type="InterPro" id="IPR027417">
    <property type="entry name" value="P-loop_NTPase"/>
</dbReference>
<evidence type="ECO:0000313" key="12">
    <source>
        <dbReference type="EMBL" id="NKF22641.1"/>
    </source>
</evidence>
<dbReference type="InterPro" id="IPR006847">
    <property type="entry name" value="IF2_N"/>
</dbReference>
<dbReference type="EMBL" id="JAAVXB010000004">
    <property type="protein sequence ID" value="NKF22641.1"/>
    <property type="molecule type" value="Genomic_DNA"/>
</dbReference>
<evidence type="ECO:0000256" key="9">
    <source>
        <dbReference type="RuleBase" id="RU000644"/>
    </source>
</evidence>
<evidence type="ECO:0000313" key="13">
    <source>
        <dbReference type="Proteomes" id="UP000653472"/>
    </source>
</evidence>
<dbReference type="GO" id="GO:0005829">
    <property type="term" value="C:cytosol"/>
    <property type="evidence" value="ECO:0007669"/>
    <property type="project" value="TreeGrafter"/>
</dbReference>
<feature type="region of interest" description="Disordered" evidence="10">
    <location>
        <begin position="95"/>
        <end position="288"/>
    </location>
</feature>
<dbReference type="Pfam" id="PF00009">
    <property type="entry name" value="GTP_EFTU"/>
    <property type="match status" value="1"/>
</dbReference>
<feature type="binding site" evidence="8">
    <location>
        <begin position="500"/>
        <end position="503"/>
    </location>
    <ligand>
        <name>GTP</name>
        <dbReference type="ChEBI" id="CHEBI:37565"/>
    </ligand>
</feature>